<dbReference type="AlphaFoldDB" id="A0A5K1JUD8"/>
<evidence type="ECO:0000256" key="13">
    <source>
        <dbReference type="PIRSR" id="PIRSR602401-1"/>
    </source>
</evidence>
<dbReference type="GO" id="GO:0005506">
    <property type="term" value="F:iron ion binding"/>
    <property type="evidence" value="ECO:0007669"/>
    <property type="project" value="InterPro"/>
</dbReference>
<organism evidence="15">
    <name type="scientific">Ganoderma boninense</name>
    <dbReference type="NCBI Taxonomy" id="34458"/>
    <lineage>
        <taxon>Eukaryota</taxon>
        <taxon>Fungi</taxon>
        <taxon>Dikarya</taxon>
        <taxon>Basidiomycota</taxon>
        <taxon>Agaricomycotina</taxon>
        <taxon>Agaricomycetes</taxon>
        <taxon>Polyporales</taxon>
        <taxon>Polyporaceae</taxon>
        <taxon>Ganoderma</taxon>
    </lineage>
</organism>
<dbReference type="InterPro" id="IPR050364">
    <property type="entry name" value="Cytochrome_P450_fung"/>
</dbReference>
<keyword evidence="8" id="KW-1133">Transmembrane helix</keyword>
<evidence type="ECO:0000256" key="1">
    <source>
        <dbReference type="ARBA" id="ARBA00001971"/>
    </source>
</evidence>
<keyword evidence="9 14" id="KW-0560">Oxidoreductase</keyword>
<comment type="similarity">
    <text evidence="4 14">Belongs to the cytochrome P450 family.</text>
</comment>
<dbReference type="Pfam" id="PF00067">
    <property type="entry name" value="p450"/>
    <property type="match status" value="1"/>
</dbReference>
<keyword evidence="7 13" id="KW-0479">Metal-binding</keyword>
<evidence type="ECO:0000256" key="4">
    <source>
        <dbReference type="ARBA" id="ARBA00010617"/>
    </source>
</evidence>
<dbReference type="PROSITE" id="PS00086">
    <property type="entry name" value="CYTOCHROME_P450"/>
    <property type="match status" value="1"/>
</dbReference>
<evidence type="ECO:0000256" key="5">
    <source>
        <dbReference type="ARBA" id="ARBA00022617"/>
    </source>
</evidence>
<feature type="binding site" description="axial binding residue" evidence="13">
    <location>
        <position position="398"/>
    </location>
    <ligand>
        <name>heme</name>
        <dbReference type="ChEBI" id="CHEBI:30413"/>
    </ligand>
    <ligandPart>
        <name>Fe</name>
        <dbReference type="ChEBI" id="CHEBI:18248"/>
    </ligandPart>
</feature>
<accession>A0A5K1JUD8</accession>
<dbReference type="GO" id="GO:0004497">
    <property type="term" value="F:monooxygenase activity"/>
    <property type="evidence" value="ECO:0007669"/>
    <property type="project" value="UniProtKB-KW"/>
</dbReference>
<dbReference type="GO" id="GO:0020037">
    <property type="term" value="F:heme binding"/>
    <property type="evidence" value="ECO:0007669"/>
    <property type="project" value="InterPro"/>
</dbReference>
<reference evidence="15" key="1">
    <citation type="submission" date="2019-10" db="EMBL/GenBank/DDBJ databases">
        <authorList>
            <person name="Nor Muhammad N."/>
        </authorList>
    </citation>
    <scope>NUCLEOTIDE SEQUENCE</scope>
</reference>
<keyword evidence="11 14" id="KW-0503">Monooxygenase</keyword>
<evidence type="ECO:0000313" key="15">
    <source>
        <dbReference type="EMBL" id="VWO95059.1"/>
    </source>
</evidence>
<dbReference type="InterPro" id="IPR001128">
    <property type="entry name" value="Cyt_P450"/>
</dbReference>
<keyword evidence="10 13" id="KW-0408">Iron</keyword>
<evidence type="ECO:0000256" key="2">
    <source>
        <dbReference type="ARBA" id="ARBA00004167"/>
    </source>
</evidence>
<dbReference type="InterPro" id="IPR036396">
    <property type="entry name" value="Cyt_P450_sf"/>
</dbReference>
<dbReference type="CDD" id="cd11065">
    <property type="entry name" value="CYP64-like"/>
    <property type="match status" value="1"/>
</dbReference>
<evidence type="ECO:0000256" key="14">
    <source>
        <dbReference type="RuleBase" id="RU000461"/>
    </source>
</evidence>
<name>A0A5K1JUD8_9APHY</name>
<comment type="pathway">
    <text evidence="3">Secondary metabolite biosynthesis.</text>
</comment>
<keyword evidence="6" id="KW-0812">Transmembrane</keyword>
<gene>
    <name evidence="15" type="primary">I1R980</name>
</gene>
<evidence type="ECO:0000256" key="11">
    <source>
        <dbReference type="ARBA" id="ARBA00023033"/>
    </source>
</evidence>
<evidence type="ECO:0000256" key="12">
    <source>
        <dbReference type="ARBA" id="ARBA00023136"/>
    </source>
</evidence>
<dbReference type="EMBL" id="LR724469">
    <property type="protein sequence ID" value="VWO95059.1"/>
    <property type="molecule type" value="Genomic_DNA"/>
</dbReference>
<dbReference type="PRINTS" id="PR00463">
    <property type="entry name" value="EP450I"/>
</dbReference>
<dbReference type="InterPro" id="IPR002401">
    <property type="entry name" value="Cyt_P450_E_grp-I"/>
</dbReference>
<evidence type="ECO:0000256" key="9">
    <source>
        <dbReference type="ARBA" id="ARBA00023002"/>
    </source>
</evidence>
<dbReference type="GO" id="GO:0016020">
    <property type="term" value="C:membrane"/>
    <property type="evidence" value="ECO:0007669"/>
    <property type="project" value="UniProtKB-SubCell"/>
</dbReference>
<dbReference type="PANTHER" id="PTHR46300:SF7">
    <property type="entry name" value="P450, PUTATIVE (EUROFUNG)-RELATED"/>
    <property type="match status" value="1"/>
</dbReference>
<dbReference type="Gene3D" id="1.10.630.10">
    <property type="entry name" value="Cytochrome P450"/>
    <property type="match status" value="1"/>
</dbReference>
<dbReference type="PANTHER" id="PTHR46300">
    <property type="entry name" value="P450, PUTATIVE (EUROFUNG)-RELATED-RELATED"/>
    <property type="match status" value="1"/>
</dbReference>
<keyword evidence="5 13" id="KW-0349">Heme</keyword>
<dbReference type="SUPFAM" id="SSF48264">
    <property type="entry name" value="Cytochrome P450"/>
    <property type="match status" value="1"/>
</dbReference>
<evidence type="ECO:0000256" key="3">
    <source>
        <dbReference type="ARBA" id="ARBA00005179"/>
    </source>
</evidence>
<dbReference type="InterPro" id="IPR017972">
    <property type="entry name" value="Cyt_P450_CS"/>
</dbReference>
<evidence type="ECO:0000256" key="7">
    <source>
        <dbReference type="ARBA" id="ARBA00022723"/>
    </source>
</evidence>
<keyword evidence="12" id="KW-0472">Membrane</keyword>
<sequence length="471" mass="53146">MLDWPKTNQWAVFRDMCAQYGDILHLRILGQHMMVLGSPEAIFEMLEKRSANTSDRQQVPLMALTGIDASFSAMPYGPRWRQHKRAFWQHFNPGAVPSYQPIQRSGAHKFLNKLLKAPSELREHIRFTFSAAIVKVVFGIDVADDGDEIMAIVEAALEWVGETFTPGKYLIDALPILQHVPTWVPGATVQRLAVYWRSTTKRLREEPYRLVKAAMARNEATESMVSKLIEKMIDDGDPSAEDAETIIQNVAMVTVEAGSDTMFSTVQTVFVAMSLYPEVQRKAQAELDTVVGPNRLPDFEDRDSLVYVNAIIKEALRWQNVLPFVLPHMTLEDDEYRGYFIPGGTLLIPNVAAYMHDPNVYEDPDVFRPERFIRDGKLDFSAAPDPAKFIFGFGRRICPGRHFGMNGLFINIASVLHVFNITPPVDEKGQAIMIEPQLTSGLLCYPADCRCTITPRSAQAEALIHDTRVFE</sequence>
<comment type="cofactor">
    <cofactor evidence="1 13">
        <name>heme</name>
        <dbReference type="ChEBI" id="CHEBI:30413"/>
    </cofactor>
</comment>
<protein>
    <submittedName>
        <fullName evidence="15">N/A</fullName>
    </submittedName>
</protein>
<proteinExistence type="inferred from homology"/>
<evidence type="ECO:0000256" key="10">
    <source>
        <dbReference type="ARBA" id="ARBA00023004"/>
    </source>
</evidence>
<evidence type="ECO:0000256" key="6">
    <source>
        <dbReference type="ARBA" id="ARBA00022692"/>
    </source>
</evidence>
<dbReference type="GO" id="GO:0016705">
    <property type="term" value="F:oxidoreductase activity, acting on paired donors, with incorporation or reduction of molecular oxygen"/>
    <property type="evidence" value="ECO:0007669"/>
    <property type="project" value="InterPro"/>
</dbReference>
<comment type="subcellular location">
    <subcellularLocation>
        <location evidence="2">Membrane</location>
        <topology evidence="2">Single-pass membrane protein</topology>
    </subcellularLocation>
</comment>
<evidence type="ECO:0000256" key="8">
    <source>
        <dbReference type="ARBA" id="ARBA00022989"/>
    </source>
</evidence>
<dbReference type="PRINTS" id="PR00385">
    <property type="entry name" value="P450"/>
</dbReference>